<organism evidence="10 11">
    <name type="scientific">Ventrimonas faecis</name>
    <dbReference type="NCBI Taxonomy" id="3133170"/>
    <lineage>
        <taxon>Bacteria</taxon>
        <taxon>Bacillati</taxon>
        <taxon>Bacillota</taxon>
        <taxon>Clostridia</taxon>
        <taxon>Lachnospirales</taxon>
        <taxon>Lachnospiraceae</taxon>
        <taxon>Ventrimonas</taxon>
    </lineage>
</organism>
<comment type="caution">
    <text evidence="10">The sequence shown here is derived from an EMBL/GenBank/DDBJ whole genome shotgun (WGS) entry which is preliminary data.</text>
</comment>
<evidence type="ECO:0000313" key="10">
    <source>
        <dbReference type="EMBL" id="MEQ2564013.1"/>
    </source>
</evidence>
<dbReference type="EMBL" id="JBBMFJ010000029">
    <property type="protein sequence ID" value="MEQ2564013.1"/>
    <property type="molecule type" value="Genomic_DNA"/>
</dbReference>
<dbReference type="Gene3D" id="3.30.70.2170">
    <property type="match status" value="1"/>
</dbReference>
<evidence type="ECO:0000256" key="9">
    <source>
        <dbReference type="SAM" id="Phobius"/>
    </source>
</evidence>
<evidence type="ECO:0000256" key="7">
    <source>
        <dbReference type="ARBA" id="ARBA00023136"/>
    </source>
</evidence>
<dbReference type="Gene3D" id="3.30.70.2750">
    <property type="match status" value="1"/>
</dbReference>
<keyword evidence="5 9" id="KW-1133">Transmembrane helix</keyword>
<evidence type="ECO:0000256" key="6">
    <source>
        <dbReference type="ARBA" id="ARBA00023065"/>
    </source>
</evidence>
<feature type="transmembrane region" description="Helical" evidence="9">
    <location>
        <begin position="587"/>
        <end position="610"/>
    </location>
</feature>
<keyword evidence="8" id="KW-0175">Coiled coil</keyword>
<dbReference type="Proteomes" id="UP001437460">
    <property type="component" value="Unassembled WGS sequence"/>
</dbReference>
<dbReference type="Gene3D" id="1.20.1460.20">
    <property type="match status" value="1"/>
</dbReference>
<dbReference type="PANTHER" id="PTHR11629">
    <property type="entry name" value="VACUOLAR PROTON ATPASES"/>
    <property type="match status" value="1"/>
</dbReference>
<feature type="transmembrane region" description="Helical" evidence="9">
    <location>
        <begin position="617"/>
        <end position="640"/>
    </location>
</feature>
<accession>A0ABV1HR17</accession>
<feature type="transmembrane region" description="Helical" evidence="9">
    <location>
        <begin position="496"/>
        <end position="518"/>
    </location>
</feature>
<feature type="transmembrane region" description="Helical" evidence="9">
    <location>
        <begin position="412"/>
        <end position="436"/>
    </location>
</feature>
<evidence type="ECO:0000256" key="3">
    <source>
        <dbReference type="ARBA" id="ARBA00022448"/>
    </source>
</evidence>
<evidence type="ECO:0000256" key="1">
    <source>
        <dbReference type="ARBA" id="ARBA00004141"/>
    </source>
</evidence>
<proteinExistence type="inferred from homology"/>
<feature type="coiled-coil region" evidence="8">
    <location>
        <begin position="106"/>
        <end position="140"/>
    </location>
</feature>
<evidence type="ECO:0000256" key="5">
    <source>
        <dbReference type="ARBA" id="ARBA00022989"/>
    </source>
</evidence>
<keyword evidence="4 9" id="KW-0812">Transmembrane</keyword>
<name>A0ABV1HR17_9FIRM</name>
<feature type="transmembrane region" description="Helical" evidence="9">
    <location>
        <begin position="524"/>
        <end position="543"/>
    </location>
</feature>
<sequence>MIEKMKFLSITGPKDDIDRVVEQYLSKYEIQLENALSELKTVANLRPYLEINPYKAELQTAAALMEEIQGAVDVHDAQEGKAAGASKQAGSQGISALQADQTGLSVEDAVSTIHSLDEQIKSLRTKKEALETQAQDIEQSMDRVIPFTDLNYDLKDIMHFQYIKFRFGRMTHEYYNKFMDYVYDTIDTVVHKCQEDADYVWLVYFVPEPLCDKIDAIYASLHFERFFLPDEYEGTPVDATHELEYQLAGIYEQIRGIDEQIRTVLESHTEELRAAYRKLETYSKNFDVRKLAACTKDKDHTFYILCGWMSETDAKAFRKELEQDDKTFCFVEEDHDNIISRPPTKLKNPGLFKPFEMFIRMYGLPSYEEIDPTIILGLTYSFLFGFMFGDAGQGLCLMLGGYLLYRAKKMNLAAIISCCGFFSTIFGFLFGSVFGFENVIKPLWLHPKTAMTNLPFVGNLNTVFIVAIAMGMGIVLMTMALNVINSLRSHDTEKAFFDTNGIAGIVFYGALAATIVLYMSGHVLPATAVLVVMFVIPLLVIFFKEPLTALAEKHAKIMPEEKGMFFVQGVFELFEVCLSYFSNTLSFVRVGAFAVSHAAMMEVVLMLAGAEAGTPNWLVVVLGNLFVCGMEGLIVGIQVLRLEYYELFSRFYRGTGREFKPYGKQNG</sequence>
<keyword evidence="7 9" id="KW-0472">Membrane</keyword>
<keyword evidence="11" id="KW-1185">Reference proteome</keyword>
<evidence type="ECO:0000256" key="2">
    <source>
        <dbReference type="ARBA" id="ARBA00009904"/>
    </source>
</evidence>
<evidence type="ECO:0000256" key="8">
    <source>
        <dbReference type="SAM" id="Coils"/>
    </source>
</evidence>
<feature type="transmembrane region" description="Helical" evidence="9">
    <location>
        <begin position="456"/>
        <end position="484"/>
    </location>
</feature>
<dbReference type="RefSeq" id="WP_349230068.1">
    <property type="nucleotide sequence ID" value="NZ_JBBMFJ010000029.1"/>
</dbReference>
<keyword evidence="6" id="KW-0406">Ion transport</keyword>
<evidence type="ECO:0000313" key="11">
    <source>
        <dbReference type="Proteomes" id="UP001437460"/>
    </source>
</evidence>
<comment type="similarity">
    <text evidence="2">Belongs to the V-ATPase 116 kDa subunit family.</text>
</comment>
<reference evidence="10 11" key="1">
    <citation type="submission" date="2024-03" db="EMBL/GenBank/DDBJ databases">
        <title>Human intestinal bacterial collection.</title>
        <authorList>
            <person name="Pauvert C."/>
            <person name="Hitch T.C.A."/>
            <person name="Clavel T."/>
        </authorList>
    </citation>
    <scope>NUCLEOTIDE SEQUENCE [LARGE SCALE GENOMIC DNA]</scope>
    <source>
        <strain evidence="10 11">CLA-AP-H27</strain>
    </source>
</reference>
<dbReference type="InterPro" id="IPR002490">
    <property type="entry name" value="V-ATPase_116kDa_su"/>
</dbReference>
<evidence type="ECO:0000256" key="4">
    <source>
        <dbReference type="ARBA" id="ARBA00022692"/>
    </source>
</evidence>
<feature type="transmembrane region" description="Helical" evidence="9">
    <location>
        <begin position="382"/>
        <end position="405"/>
    </location>
</feature>
<dbReference type="PANTHER" id="PTHR11629:SF63">
    <property type="entry name" value="V-TYPE PROTON ATPASE SUBUNIT A"/>
    <property type="match status" value="1"/>
</dbReference>
<protein>
    <submittedName>
        <fullName evidence="10">V-type ATPase 116kDa subunit family protein</fullName>
    </submittedName>
</protein>
<keyword evidence="3" id="KW-0813">Transport</keyword>
<gene>
    <name evidence="10" type="ORF">WMO41_12710</name>
</gene>
<dbReference type="Pfam" id="PF01496">
    <property type="entry name" value="V_ATPase_I"/>
    <property type="match status" value="1"/>
</dbReference>
<comment type="subcellular location">
    <subcellularLocation>
        <location evidence="1">Membrane</location>
        <topology evidence="1">Multi-pass membrane protein</topology>
    </subcellularLocation>
</comment>